<gene>
    <name evidence="3" type="ORF">QTP70_030801</name>
</gene>
<dbReference type="EMBL" id="JAUCMX010000029">
    <property type="protein sequence ID" value="KAK3507610.1"/>
    <property type="molecule type" value="Genomic_DNA"/>
</dbReference>
<evidence type="ECO:0000313" key="3">
    <source>
        <dbReference type="EMBL" id="KAK3507610.1"/>
    </source>
</evidence>
<dbReference type="Proteomes" id="UP001274896">
    <property type="component" value="Unassembled WGS sequence"/>
</dbReference>
<dbReference type="GO" id="GO:0003676">
    <property type="term" value="F:nucleic acid binding"/>
    <property type="evidence" value="ECO:0007669"/>
    <property type="project" value="InterPro"/>
</dbReference>
<organism evidence="3 4">
    <name type="scientific">Hemibagrus guttatus</name>
    <dbReference type="NCBI Taxonomy" id="175788"/>
    <lineage>
        <taxon>Eukaryota</taxon>
        <taxon>Metazoa</taxon>
        <taxon>Chordata</taxon>
        <taxon>Craniata</taxon>
        <taxon>Vertebrata</taxon>
        <taxon>Euteleostomi</taxon>
        <taxon>Actinopterygii</taxon>
        <taxon>Neopterygii</taxon>
        <taxon>Teleostei</taxon>
        <taxon>Ostariophysi</taxon>
        <taxon>Siluriformes</taxon>
        <taxon>Bagridae</taxon>
        <taxon>Hemibagrus</taxon>
    </lineage>
</organism>
<feature type="non-terminal residue" evidence="3">
    <location>
        <position position="170"/>
    </location>
</feature>
<name>A0AAE0PTV3_9TELE</name>
<dbReference type="InterPro" id="IPR038717">
    <property type="entry name" value="Tc1-like_DDE_dom"/>
</dbReference>
<keyword evidence="4" id="KW-1185">Reference proteome</keyword>
<protein>
    <recommendedName>
        <fullName evidence="2">Tc1-like transposase DDE domain-containing protein</fullName>
    </recommendedName>
</protein>
<dbReference type="InterPro" id="IPR036397">
    <property type="entry name" value="RNaseH_sf"/>
</dbReference>
<comment type="caution">
    <text evidence="3">The sequence shown here is derived from an EMBL/GenBank/DDBJ whole genome shotgun (WGS) entry which is preliminary data.</text>
</comment>
<feature type="region of interest" description="Disordered" evidence="1">
    <location>
        <begin position="15"/>
        <end position="48"/>
    </location>
</feature>
<sequence>MDNLEMPINLPCMSLDWGRKPEYPEETPKGRGEHANSTHTAEAGIEPPTLEFEDDPFLFQHDCTPVTKASSIKTWMSEFGVEELDWPAQSPDLNPIEHLWDELERRLRARPSRPTSVPDLTNALLEERSKIPINTLLNLVESLPRRVEAVIAAKGGTTPYYIHFHLHTLP</sequence>
<dbReference type="Gene3D" id="3.30.420.10">
    <property type="entry name" value="Ribonuclease H-like superfamily/Ribonuclease H"/>
    <property type="match status" value="1"/>
</dbReference>
<reference evidence="3" key="1">
    <citation type="submission" date="2023-06" db="EMBL/GenBank/DDBJ databases">
        <title>Male Hemibagrus guttatus genome.</title>
        <authorList>
            <person name="Bian C."/>
        </authorList>
    </citation>
    <scope>NUCLEOTIDE SEQUENCE</scope>
    <source>
        <strain evidence="3">Male_cb2023</strain>
        <tissue evidence="3">Muscle</tissue>
    </source>
</reference>
<evidence type="ECO:0000313" key="4">
    <source>
        <dbReference type="Proteomes" id="UP001274896"/>
    </source>
</evidence>
<dbReference type="Pfam" id="PF13358">
    <property type="entry name" value="DDE_3"/>
    <property type="match status" value="1"/>
</dbReference>
<dbReference type="AlphaFoldDB" id="A0AAE0PTV3"/>
<evidence type="ECO:0000259" key="2">
    <source>
        <dbReference type="Pfam" id="PF13358"/>
    </source>
</evidence>
<feature type="domain" description="Tc1-like transposase DDE" evidence="2">
    <location>
        <begin position="62"/>
        <end position="110"/>
    </location>
</feature>
<proteinExistence type="predicted"/>
<feature type="compositionally biased region" description="Basic and acidic residues" evidence="1">
    <location>
        <begin position="17"/>
        <end position="36"/>
    </location>
</feature>
<accession>A0AAE0PTV3</accession>
<evidence type="ECO:0000256" key="1">
    <source>
        <dbReference type="SAM" id="MobiDB-lite"/>
    </source>
</evidence>